<dbReference type="GO" id="GO:0006633">
    <property type="term" value="P:fatty acid biosynthetic process"/>
    <property type="evidence" value="ECO:0007669"/>
    <property type="project" value="UniProtKB-UniPathway"/>
</dbReference>
<comment type="similarity">
    <text evidence="11">In the C-terminal section; belongs to the NRP synthetase family.</text>
</comment>
<comment type="cofactor">
    <cofactor evidence="1">
        <name>pantetheine 4'-phosphate</name>
        <dbReference type="ChEBI" id="CHEBI:47942"/>
    </cofactor>
</comment>
<evidence type="ECO:0000256" key="2">
    <source>
        <dbReference type="ARBA" id="ARBA00005194"/>
    </source>
</evidence>
<dbReference type="GO" id="GO:0008483">
    <property type="term" value="F:transaminase activity"/>
    <property type="evidence" value="ECO:0007669"/>
    <property type="project" value="InterPro"/>
</dbReference>
<dbReference type="CDD" id="cd19534">
    <property type="entry name" value="E_NRPS"/>
    <property type="match status" value="1"/>
</dbReference>
<dbReference type="InterPro" id="IPR010071">
    <property type="entry name" value="AA_adenyl_dom"/>
</dbReference>
<dbReference type="SUPFAM" id="SSF53901">
    <property type="entry name" value="Thiolase-like"/>
    <property type="match status" value="1"/>
</dbReference>
<evidence type="ECO:0000256" key="10">
    <source>
        <dbReference type="ARBA" id="ARBA00023098"/>
    </source>
</evidence>
<evidence type="ECO:0000256" key="7">
    <source>
        <dbReference type="ARBA" id="ARBA00022737"/>
    </source>
</evidence>
<dbReference type="SMART" id="SM00825">
    <property type="entry name" value="PKS_KS"/>
    <property type="match status" value="1"/>
</dbReference>
<dbReference type="Pfam" id="PF00550">
    <property type="entry name" value="PP-binding"/>
    <property type="match status" value="4"/>
</dbReference>
<keyword evidence="18" id="KW-1185">Reference proteome</keyword>
<dbReference type="PANTHER" id="PTHR45527">
    <property type="entry name" value="NONRIBOSOMAL PEPTIDE SYNTHETASE"/>
    <property type="match status" value="1"/>
</dbReference>
<dbReference type="InterPro" id="IPR025110">
    <property type="entry name" value="AMP-bd_C"/>
</dbReference>
<dbReference type="SUPFAM" id="SSF55048">
    <property type="entry name" value="Probable ACP-binding domain of malonyl-CoA ACP transacylase"/>
    <property type="match status" value="1"/>
</dbReference>
<keyword evidence="14" id="KW-0812">Transmembrane</keyword>
<dbReference type="InterPro" id="IPR018201">
    <property type="entry name" value="Ketoacyl_synth_AS"/>
</dbReference>
<dbReference type="UniPathway" id="UPA00094"/>
<dbReference type="InterPro" id="IPR014043">
    <property type="entry name" value="Acyl_transferase_dom"/>
</dbReference>
<feature type="region of interest" description="Disordered" evidence="13">
    <location>
        <begin position="1619"/>
        <end position="1661"/>
    </location>
</feature>
<dbReference type="SUPFAM" id="SSF47336">
    <property type="entry name" value="ACP-like"/>
    <property type="match status" value="4"/>
</dbReference>
<keyword evidence="9" id="KW-0663">Pyridoxal phosphate</keyword>
<dbReference type="InterPro" id="IPR040097">
    <property type="entry name" value="FAAL/FAAC"/>
</dbReference>
<dbReference type="Gene3D" id="3.30.70.3290">
    <property type="match status" value="1"/>
</dbReference>
<feature type="region of interest" description="Disordered" evidence="13">
    <location>
        <begin position="5137"/>
        <end position="5161"/>
    </location>
</feature>
<organism evidence="17 18">
    <name type="scientific">Aliikangiella coralliicola</name>
    <dbReference type="NCBI Taxonomy" id="2592383"/>
    <lineage>
        <taxon>Bacteria</taxon>
        <taxon>Pseudomonadati</taxon>
        <taxon>Pseudomonadota</taxon>
        <taxon>Gammaproteobacteria</taxon>
        <taxon>Oceanospirillales</taxon>
        <taxon>Pleioneaceae</taxon>
        <taxon>Aliikangiella</taxon>
    </lineage>
</organism>
<dbReference type="SMART" id="SM00827">
    <property type="entry name" value="PKS_AT"/>
    <property type="match status" value="1"/>
</dbReference>
<dbReference type="Proteomes" id="UP000315439">
    <property type="component" value="Unassembled WGS sequence"/>
</dbReference>
<dbReference type="InterPro" id="IPR001227">
    <property type="entry name" value="Ac_transferase_dom_sf"/>
</dbReference>
<dbReference type="Pfam" id="PF00501">
    <property type="entry name" value="AMP-binding"/>
    <property type="match status" value="3"/>
</dbReference>
<dbReference type="CDD" id="cd19531">
    <property type="entry name" value="LCL_NRPS-like"/>
    <property type="match status" value="1"/>
</dbReference>
<dbReference type="SUPFAM" id="SSF56801">
    <property type="entry name" value="Acetyl-CoA synthetase-like"/>
    <property type="match status" value="3"/>
</dbReference>
<feature type="domain" description="Carrier" evidence="15">
    <location>
        <begin position="1678"/>
        <end position="1756"/>
    </location>
</feature>
<dbReference type="FunFam" id="3.40.47.10:FF:000019">
    <property type="entry name" value="Polyketide synthase type I"/>
    <property type="match status" value="1"/>
</dbReference>
<dbReference type="GO" id="GO:0030170">
    <property type="term" value="F:pyridoxal phosphate binding"/>
    <property type="evidence" value="ECO:0007669"/>
    <property type="project" value="InterPro"/>
</dbReference>
<feature type="compositionally biased region" description="Polar residues" evidence="13">
    <location>
        <begin position="5137"/>
        <end position="5153"/>
    </location>
</feature>
<evidence type="ECO:0000256" key="1">
    <source>
        <dbReference type="ARBA" id="ARBA00001957"/>
    </source>
</evidence>
<dbReference type="GO" id="GO:0044550">
    <property type="term" value="P:secondary metabolite biosynthetic process"/>
    <property type="evidence" value="ECO:0007669"/>
    <property type="project" value="TreeGrafter"/>
</dbReference>
<dbReference type="Pfam" id="PF00109">
    <property type="entry name" value="ketoacyl-synt"/>
    <property type="match status" value="1"/>
</dbReference>
<name>A0A545U917_9GAMM</name>
<keyword evidence="14" id="KW-1133">Transmembrane helix</keyword>
<dbReference type="OrthoDB" id="9778690at2"/>
<dbReference type="Pfam" id="PF00202">
    <property type="entry name" value="Aminotran_3"/>
    <property type="match status" value="1"/>
</dbReference>
<keyword evidence="8" id="KW-0276">Fatty acid metabolism</keyword>
<feature type="region of interest" description="Disordered" evidence="13">
    <location>
        <begin position="1884"/>
        <end position="1920"/>
    </location>
</feature>
<dbReference type="Pfam" id="PF16197">
    <property type="entry name" value="KAsynt_C_assoc"/>
    <property type="match status" value="1"/>
</dbReference>
<evidence type="ECO:0000313" key="18">
    <source>
        <dbReference type="Proteomes" id="UP000315439"/>
    </source>
</evidence>
<dbReference type="CDD" id="cd05930">
    <property type="entry name" value="A_NRPS"/>
    <property type="match status" value="2"/>
</dbReference>
<evidence type="ECO:0000256" key="11">
    <source>
        <dbReference type="ARBA" id="ARBA00029443"/>
    </source>
</evidence>
<dbReference type="GO" id="GO:0071766">
    <property type="term" value="P:Actinobacterium-type cell wall biogenesis"/>
    <property type="evidence" value="ECO:0007669"/>
    <property type="project" value="UniProtKB-ARBA"/>
</dbReference>
<feature type="domain" description="Carrier" evidence="15">
    <location>
        <begin position="646"/>
        <end position="723"/>
    </location>
</feature>
<dbReference type="Gene3D" id="3.90.1150.10">
    <property type="entry name" value="Aspartate Aminotransferase, domain 1"/>
    <property type="match status" value="1"/>
</dbReference>
<evidence type="ECO:0000259" key="15">
    <source>
        <dbReference type="PROSITE" id="PS50075"/>
    </source>
</evidence>
<dbReference type="PANTHER" id="PTHR45527:SF1">
    <property type="entry name" value="FATTY ACID SYNTHASE"/>
    <property type="match status" value="1"/>
</dbReference>
<evidence type="ECO:0000256" key="8">
    <source>
        <dbReference type="ARBA" id="ARBA00022832"/>
    </source>
</evidence>
<dbReference type="PROSITE" id="PS00606">
    <property type="entry name" value="KS3_1"/>
    <property type="match status" value="1"/>
</dbReference>
<dbReference type="Gene3D" id="3.40.366.10">
    <property type="entry name" value="Malonyl-Coenzyme A Acyl Carrier Protein, domain 2"/>
    <property type="match status" value="1"/>
</dbReference>
<keyword evidence="7" id="KW-0677">Repeat</keyword>
<proteinExistence type="inferred from homology"/>
<evidence type="ECO:0000313" key="17">
    <source>
        <dbReference type="EMBL" id="TQV85971.1"/>
    </source>
</evidence>
<dbReference type="Gene3D" id="2.30.38.10">
    <property type="entry name" value="Luciferase, Domain 3"/>
    <property type="match status" value="2"/>
</dbReference>
<dbReference type="Pfam" id="PF02801">
    <property type="entry name" value="Ketoacyl-synt_C"/>
    <property type="match status" value="1"/>
</dbReference>
<dbReference type="Pfam" id="PF00698">
    <property type="entry name" value="Acyl_transf_1"/>
    <property type="match status" value="1"/>
</dbReference>
<keyword evidence="10" id="KW-0443">Lipid metabolism</keyword>
<feature type="compositionally biased region" description="Polar residues" evidence="13">
    <location>
        <begin position="1884"/>
        <end position="1897"/>
    </location>
</feature>
<reference evidence="17 18" key="1">
    <citation type="submission" date="2019-07" db="EMBL/GenBank/DDBJ databases">
        <title>Draft genome for Aliikangiella sp. M105.</title>
        <authorList>
            <person name="Wang G."/>
        </authorList>
    </citation>
    <scope>NUCLEOTIDE SEQUENCE [LARGE SCALE GENOMIC DNA]</scope>
    <source>
        <strain evidence="17 18">M105</strain>
    </source>
</reference>
<comment type="similarity">
    <text evidence="3">Belongs to the ATP-dependent AMP-binding enzyme family.</text>
</comment>
<keyword evidence="4" id="KW-0596">Phosphopantetheine</keyword>
<evidence type="ECO:0000256" key="3">
    <source>
        <dbReference type="ARBA" id="ARBA00006432"/>
    </source>
</evidence>
<gene>
    <name evidence="17" type="ORF">FLL46_18840</name>
</gene>
<evidence type="ECO:0000256" key="4">
    <source>
        <dbReference type="ARBA" id="ARBA00022450"/>
    </source>
</evidence>
<accession>A0A545U917</accession>
<dbReference type="InterPro" id="IPR001242">
    <property type="entry name" value="Condensation_dom"/>
</dbReference>
<dbReference type="SMART" id="SM01294">
    <property type="entry name" value="PKS_PP_betabranch"/>
    <property type="match status" value="2"/>
</dbReference>
<dbReference type="Gene3D" id="3.30.559.30">
    <property type="entry name" value="Nonribosomal peptide synthetase, condensation domain"/>
    <property type="match status" value="3"/>
</dbReference>
<dbReference type="FunFam" id="3.40.50.12780:FF:000013">
    <property type="entry name" value="Long-chain-fatty-acid--AMP ligase FadD32"/>
    <property type="match status" value="1"/>
</dbReference>
<evidence type="ECO:0000256" key="6">
    <source>
        <dbReference type="ARBA" id="ARBA00022679"/>
    </source>
</evidence>
<dbReference type="InterPro" id="IPR009081">
    <property type="entry name" value="PP-bd_ACP"/>
</dbReference>
<dbReference type="Gene3D" id="3.30.300.30">
    <property type="match status" value="3"/>
</dbReference>
<dbReference type="InterPro" id="IPR000873">
    <property type="entry name" value="AMP-dep_synth/lig_dom"/>
</dbReference>
<keyword evidence="14" id="KW-0472">Membrane</keyword>
<feature type="compositionally biased region" description="Polar residues" evidence="13">
    <location>
        <begin position="1767"/>
        <end position="1780"/>
    </location>
</feature>
<dbReference type="Gene3D" id="3.40.50.12780">
    <property type="entry name" value="N-terminal domain of ligase-like"/>
    <property type="match status" value="1"/>
</dbReference>
<keyword evidence="6" id="KW-0808">Transferase</keyword>
<dbReference type="InterPro" id="IPR015421">
    <property type="entry name" value="PyrdxlP-dep_Trfase_major"/>
</dbReference>
<sequence>METLTSCARKKIRNNALNKDKLDSQYENFSCITEILSQRAELESNVQVFNFISEGEKKPTTLTFETLHRKATRIARRLLRQYQRGDRLLLLFPPGEAFVLAFYGCLYAGIVAVPTYAPRKNQNLTRLKKIILDANAKAILSESSIFAYGRDWFVGDSQLADLPWLQSDVLLAPETNLPNNDLSDTELPSVSGKDIAMLQYTSGSTGNPKGVVVLHQNIMNNQMIMQQALQHDSTSVGVSWLPHFHDMGLFYGVVQPVYAGFLMHLMSPAYFSQKPIRWLQAISRFGASTSGGPNFAYDLCVDTAKEDDLKNIELSSWKLAFNGAETVSAKTLDNFVHRFKQYGFDRVSFFPCYGMAEMTLIGTTVKIDENPQVLYLDTKKLEQGIASEVNSKNSTYAVVSTGKSWANHHVAIVNPNTKCRCADSEVGEIWFKGKSVADGYWNNVEASEENFQAFILDTNDGPYLRTGDLGFVKNDELYVSGRCKDILIIRGRNYYPQDIEAIPARESACVKNGAAAFTIQIENEERLILVQEIKRTYIRKTNHAKLAQTIKKNISQECGILLYDIVLIKPNRLLKTSSGKIQRQANKKAYLDGQFDEIYQMDIDNYSKVIKRSGKELQDSEVKLIDNTNTIVNTQKESTSKKHSDKFLETAKNWLVKRVAELTGASPAAISCDEEFSALGLDSRSAIGITGEFSQTFDIDVPPTHIYDYPTINQLCSALVESHQMPDTSQLDDNDGRRKMAIIGLSCRFPQAENADEFWALLKRSDNAITEPPGERLNFLNKKYRGGYLQDISQFDANLFSISPKEAKLIDPQQRILLEQSFEALLAAGYQPKQLSGSKTGVFIGISASDYRDICLSEQAQKSPYFASGNSLSIAANRLSYFYDFRGPSIAVDTACSSSLVAFDLAVQSLRKGDCDLALVGGVQLNLLSELTESLDNANMLAADGHCKVFDASADGYVRGEGCGVVVLKCLSDARQNRDKILAVVSGGAVYQDGRSNGLNAPNGLAQQAVIKEALADAKVTADSVSYVEAHGTGTELGDPIELRALDAIYGQANNRQKKLLVGSVKANIGHLEAAAGIAGLIKTILCLANQTLTKQLHFNNPNPHIDWDSIKIRIPNTTEKWTNDSARYAAVSSFGFGGTNAHIILEQAPGEETTNVDKPIVLSNALPHLLVLSAHSDIALSQLVTRYREFIKGQTEQDLKHICYTAAITRPEFKHRAAISFENKKDLVQLLEHDSHVSAESVIGEIVSGEIKPDNHDVAFIYTGQGSQYPDMGKALFDVYPVFRDAMKRCDEIFKSITGDSLLKIIYSTDKVDKQNAQIHQTQFTQPALFALEYSLTQLWFSWGVKPSYVMGHSAGEIVAATIAGILSLEDGLKFITARSRLMQQMVPGKMLSILAKQETVANFIRDYSNEVTIAAVNGPTSVVISGVRETIDTIQQALEKNAIISRELNVSHAFHSPLMNPMLPEMESVLNTLDFHPPKIKFVDNLTSKINNSEVANSHYWLQHIRSPVQFFDSIKTLIENSCHLFLEIGPTPNLSSMGAQCVTNQPTKWLPSLRPGSNDLSNILRSLGSLFVQGFDLKWQNIFQPFNCERTEILPHYFQRQHFWIKEDLSSSNLTLTKSDNEHSPIAQPFNTSANGASPSSPVHSEQDTASIDLPNDVTRETTVKTLSNQEASSMATNTVLKTLKEYLAKSLGSTANQVDINSPLIEIGADSLIIVEFARQVETKYELTFSVPQFFQELATLNKLATYIVENSNVSILPASSLNQNQENSTTQSLSSELPREESDQVLPKNKPFPSMNHEMAEAVIAGIPQIMNAQLQYATQVSSEFAQTALVDVTAQQLNYLRDCTAEQSLTAMATTADKTNLHQISEAAGRFAKAQSDITSLQPSKNSQTATAEAKANTPDDSQLNVRSESQQTATLPPWKIAPIVKTSLQPAQQRHLDTLTEQYTKKTAGSKQLCQEYRAVCADGRASAGFRLSTKEMLYPIYGDQAKGAKTWDIDGNEYIDITMGFGVNLFGHQPEFVTNAISNQLNKTMQLGLQTRLSGEVARLLCELTGMSRVTFCNSGTEAVMTALRIARASTNRKTVVQFKGSYHGHYDGTLAEAGFDSKESVPLAPGVNQGAIENVVLLEYGSDEALETIASLGGEVAAVLVEPVQSRHPDLQPAEFLTQLRQITTDHNIVLIFDEMITGFRILPGGAQEWFGVEADMATYGKIVGGGMPIGVLAGRGELMDQIDGGCWQYGDDSFPQSSTTFFAGTFCKHPLTMAAAHAVLNEIKKRGQKMYGDLNRKSFNFVNRVNSFFQQQQVPIELVHYGSLFRFVFSGNLDVLFYNFLNRGLYIWEGRNCFLSTAHTDSDIDKIYNIIVESVTALINDGFFAVEQAQLSHDRNENNQLAHKNSEVENMTQTALSVGKEFPMLEAQQQLWAIDNIDEQAGLAYHVSLTMELTGNLQKPALKLAYRSLIDRHPAFRVCFSDNGESQYYQATPDDLEITELDFSNEPIENRSQCIESLIDSENNRPFDLTQDLLVRLLLIRLDSNQYLLHLRTHHIVSDGLSLNILLQELTELYSANCQQTKASLPPAMAIDEYVNLHKNYDVSAKKTAQEKYWLSQFSGELPVLNLPYDYHATKKSYLGNCYSLTLPEAIVDQAKQLARQHQCTLFMALFSLYALWLHKLSGQRQLVIGFPVSGRGIADKNDTSINHLIGYCTHLLPVLSTLEEQDSVNHFISATRNNLLHAYENQDYPYAKLLKQLQHNQDLRENPLIGCVFNLDSVKQAPRFYDLETSYYDKEVSYVDFDISFNFIEAFHQSDDNSLEGDIKQNTSELTLECEYRSDRFKESTIARFIEHFITLLDTTASQPDLLCRELSLLTQQQKSLIISDWNQTNQTNPSATTFIELFERQVKRRGNKPAVVFKDEALTYQSLNHRVNQLAHLLLEQGVNRGDIVAVYLDKSVEQIQSVLSVLKCGAAYLPIDGSLSAERVEYLLEDAQAKCLITQSLLQSNLQQANINQPANTICLDKSRDALKQYSTRKPTVALSGTDLAYLIYTSGSTGNPKGVLIEHKNLVSRYYAWEDCFSLDQVKDAVHLQMAAFSFDVFTGDFIRALGAGAKMVMVDKETILNAEQLFQTIQQHRVTCAEFVPAIILSLCDYLQHLENLSGESHALDSFRTLIVGSDTWYIKDLKRVKSVVLPHTKVINTYGVTEATIDSSYFEANDLRLDSIDEKSIVPIGIPMNNVRLYIVDNYLQPQPVGVVGELLIGGDSLAKGYLNQAELTRQKFIQDPFVTSSQSKTTIDPARVYRTGDFARFQEDGVIEFLGRLDDQVKIRGHRVELGEVEFHLGKIATIDQCVVLAKANPKGNMQLIAYVVCGQQSDHQKSSDQQSKEQASHIQKTTVSYSEVVEQLRQTLPDYMLPAAIVQLDKMPHNSNGKLDKKALLAMEVELSDKAKQTSPEAKASTDNEKVLAAVYSDLFTRESIGIHENFFELGGDSITAIQMVSRLRQHGLACKASDIFAFQTIHELAQRLSDVSDNSDQTKIATSGSIPPNPIQAWCYEQQLENLNHWNQALLLTCQRDIQLSHLQQALDALVNHHGALKTRFEQIAPGRFQQSINQNKVSVGVLEFDATQLKSDDAINDFINQHCDPLNCQLNIESGQLVKAALVRMPTQYGQDRLFITINHLVIDGVSWRIVLDDLQRAIQDLRQQRTVVLQNKTVAFSEYCQRIQSYVKSNDCQQDLAYWQSVAAKFSPPLPRDFTNATAYESSLQFAQAKLDAATTKLLLENANSTYRTEINELLLSALSITLHRWTGNHQFKISLEGHGRDPFTGGMDLSHTIGWFTSVYPVYLSCEDYKKQTQKGKTESDGEAHVLKRLIQNTKENVRQVPQGGFSYSPLRYLHEDKKVRDSLGYDNLIEFNYLGQTDNMNIEDVTLGLSIVNESMGQTRAPENRRTNELEIDVIIVNQQLAIKIAYAGSSYRSQTIDDLAENFIRDLKTITRHCVNAVKAHYTPSDFPLAKVSQREIETLIITNEQPQEIENLYPLSSLQAGMFYHSINESGSQAYIDQLHCEFNSDINVRAFENAWQQVIARHSIFRTAFLFEGLQQPLQRVHSQFTTPLEVIDISSQNDPLAHFKVEIAKERRQGLTPETMPLMRFKLYKMAESHFGFVWTFHHAIMDGWSLANALEEFLHAYDYQLKGKALAKPQSSLSKVDNFADYIAFLQNYDKEQANRFWGDYLAGFETPTQLHDSRQEIDIESTAMGEESIKLEASLYQQIDSFAKKHHLTQNTLIQAAWSLVIQLYSQQQDIVFGVTCSGRPASLSQVEDRVGLYINTLPLRVQFDSQMNCLQWLKDLQKNQSGMLDYQYSSLTDIQRQSSVAGDQVLLNILLVCENYPINDAINQDNSTLSVTNIATPEHTNFPISLEAALEEGLQLKITYKRALFNDERIKQILSHLQSALTQLSNGLSEKLADIQLISDAERHYLLQTLNQTAVNYPREKCLHQLFEEQVLLTPDRVALTHRNEQLTYREFNCLANGLAKQLSEQGVTKGDRIPVIAEPGMLVPLCYLAIMKCGAVFAPIDIEWPQNRIESALHNMAPKITIIQGDSSASRLKLHTPEKLEYARLNLTFENIVPLDDNPPIQIDASAPIYVIHTSGSTGQPKGAINVHRGIVNRLSFMDRYFGFQKIDVILQTTHHCFDSSVWQYFWPLVNGGQVVLPDWDKGSLDIDALLDLIQQKQVTVTDFTPSVLATLYQHLNNFQKDNVKLASLRALLIGGEALSISVIKGIQKLQPDVRLINCYGPSETSIGVVFYDIPKSLDKVLPIGRPIDNVRAYILDKEQQPVPTGVIGELYIGGDCVGLGYIGNENITRKVFVDDPFLPDGGRHKMYRTGDYVRYLESGNIEFIGRLDEQVKIRGFRIELAEIEKEINRNQSIKSSCVLVRENPEAGAKNKILVAFISTLSANEYIKNNNKNNVDIEKLRLTLQQRLPHYMVPSIIHHVDKVPITTGGKVDKKALEKLELNEQFNEILMKDYVAPGNSIESQLVDIFTSVLLSEKDTNLHSSANSEQNETTARRIGIYDNFFDLGGHSLLATLAISQIRRQLEVDIKVKALFQYPNAASLAKHIGKLDKVSNEDSIVDFSLKESQQTKDGANLAKTNQSSDIVMEEEEI</sequence>
<feature type="domain" description="Carrier" evidence="15">
    <location>
        <begin position="5026"/>
        <end position="5120"/>
    </location>
</feature>
<dbReference type="InterPro" id="IPR036736">
    <property type="entry name" value="ACP-like_sf"/>
</dbReference>
<dbReference type="Gene3D" id="3.40.640.10">
    <property type="entry name" value="Type I PLP-dependent aspartate aminotransferase-like (Major domain)"/>
    <property type="match status" value="1"/>
</dbReference>
<dbReference type="InterPro" id="IPR014031">
    <property type="entry name" value="Ketoacyl_synth_C"/>
</dbReference>
<feature type="transmembrane region" description="Helical" evidence="14">
    <location>
        <begin position="97"/>
        <end position="117"/>
    </location>
</feature>
<dbReference type="InterPro" id="IPR016035">
    <property type="entry name" value="Acyl_Trfase/lysoPLipase"/>
</dbReference>
<dbReference type="InterPro" id="IPR020845">
    <property type="entry name" value="AMP-binding_CS"/>
</dbReference>
<dbReference type="CDD" id="cd05931">
    <property type="entry name" value="FAAL"/>
    <property type="match status" value="1"/>
</dbReference>
<dbReference type="SUPFAM" id="SSF52777">
    <property type="entry name" value="CoA-dependent acyltransferases"/>
    <property type="match status" value="6"/>
</dbReference>
<feature type="domain" description="Carrier" evidence="15">
    <location>
        <begin position="3453"/>
        <end position="3527"/>
    </location>
</feature>
<evidence type="ECO:0000259" key="16">
    <source>
        <dbReference type="PROSITE" id="PS52004"/>
    </source>
</evidence>
<keyword evidence="5" id="KW-0597">Phosphoprotein</keyword>
<comment type="pathway">
    <text evidence="2">Lipid metabolism; fatty acid biosynthesis.</text>
</comment>
<dbReference type="InterPro" id="IPR023213">
    <property type="entry name" value="CAT-like_dom_sf"/>
</dbReference>
<comment type="function">
    <text evidence="12">Involved in production of the polyketide antibiotic thailandamide.</text>
</comment>
<evidence type="ECO:0000256" key="13">
    <source>
        <dbReference type="SAM" id="MobiDB-lite"/>
    </source>
</evidence>
<dbReference type="NCBIfam" id="TIGR01720">
    <property type="entry name" value="NRPS-para261"/>
    <property type="match status" value="1"/>
</dbReference>
<dbReference type="InterPro" id="IPR020841">
    <property type="entry name" value="PKS_Beta-ketoAc_synthase_dom"/>
</dbReference>
<evidence type="ECO:0000256" key="9">
    <source>
        <dbReference type="ARBA" id="ARBA00022898"/>
    </source>
</evidence>
<dbReference type="PROSITE" id="PS00012">
    <property type="entry name" value="PHOSPHOPANTETHEINE"/>
    <property type="match status" value="2"/>
</dbReference>
<dbReference type="InterPro" id="IPR005814">
    <property type="entry name" value="Aminotrans_3"/>
</dbReference>
<dbReference type="NCBIfam" id="TIGR01733">
    <property type="entry name" value="AA-adenyl-dom"/>
    <property type="match status" value="2"/>
</dbReference>
<dbReference type="InterPro" id="IPR015424">
    <property type="entry name" value="PyrdxlP-dep_Trfase"/>
</dbReference>
<evidence type="ECO:0000256" key="12">
    <source>
        <dbReference type="ARBA" id="ARBA00054155"/>
    </source>
</evidence>
<dbReference type="GO" id="GO:0004315">
    <property type="term" value="F:3-oxoacyl-[acyl-carrier-protein] synthase activity"/>
    <property type="evidence" value="ECO:0007669"/>
    <property type="project" value="InterPro"/>
</dbReference>
<dbReference type="PROSITE" id="PS00455">
    <property type="entry name" value="AMP_BINDING"/>
    <property type="match status" value="3"/>
</dbReference>
<dbReference type="Gene3D" id="1.10.1200.10">
    <property type="entry name" value="ACP-like"/>
    <property type="match status" value="4"/>
</dbReference>
<dbReference type="Gene3D" id="3.30.559.10">
    <property type="entry name" value="Chloramphenicol acetyltransferase-like domain"/>
    <property type="match status" value="3"/>
</dbReference>
<dbReference type="InterPro" id="IPR016036">
    <property type="entry name" value="Malonyl_transacylase_ACP-bd"/>
</dbReference>
<dbReference type="SMART" id="SM00823">
    <property type="entry name" value="PKS_PP"/>
    <property type="match status" value="4"/>
</dbReference>
<dbReference type="PROSITE" id="PS50075">
    <property type="entry name" value="CARRIER"/>
    <property type="match status" value="4"/>
</dbReference>
<evidence type="ECO:0000256" key="5">
    <source>
        <dbReference type="ARBA" id="ARBA00022553"/>
    </source>
</evidence>
<dbReference type="GO" id="GO:0043041">
    <property type="term" value="P:amino acid activation for nonribosomal peptide biosynthetic process"/>
    <property type="evidence" value="ECO:0007669"/>
    <property type="project" value="TreeGrafter"/>
</dbReference>
<dbReference type="FunFam" id="3.40.50.980:FF:000001">
    <property type="entry name" value="Non-ribosomal peptide synthetase"/>
    <property type="match status" value="1"/>
</dbReference>
<dbReference type="CDD" id="cd19543">
    <property type="entry name" value="DCL_NRPS"/>
    <property type="match status" value="1"/>
</dbReference>
<dbReference type="InterPro" id="IPR006162">
    <property type="entry name" value="Ppantetheine_attach_site"/>
</dbReference>
<dbReference type="Gene3D" id="3.40.50.980">
    <property type="match status" value="4"/>
</dbReference>
<dbReference type="InterPro" id="IPR045851">
    <property type="entry name" value="AMP-bd_C_sf"/>
</dbReference>
<feature type="compositionally biased region" description="Polar residues" evidence="13">
    <location>
        <begin position="1632"/>
        <end position="1653"/>
    </location>
</feature>
<dbReference type="CDD" id="cd00610">
    <property type="entry name" value="OAT_like"/>
    <property type="match status" value="1"/>
</dbReference>
<dbReference type="EMBL" id="VIKS01000011">
    <property type="protein sequence ID" value="TQV85971.1"/>
    <property type="molecule type" value="Genomic_DNA"/>
</dbReference>
<dbReference type="Pfam" id="PF00668">
    <property type="entry name" value="Condensation"/>
    <property type="match status" value="3"/>
</dbReference>
<feature type="domain" description="Ketosynthase family 3 (KS3)" evidence="16">
    <location>
        <begin position="737"/>
        <end position="1148"/>
    </location>
</feature>
<dbReference type="FunFam" id="3.30.300.30:FF:000015">
    <property type="entry name" value="Nonribosomal peptide synthase SidD"/>
    <property type="match status" value="2"/>
</dbReference>
<dbReference type="CDD" id="cd00833">
    <property type="entry name" value="PKS"/>
    <property type="match status" value="1"/>
</dbReference>
<dbReference type="GO" id="GO:0031177">
    <property type="term" value="F:phosphopantetheine binding"/>
    <property type="evidence" value="ECO:0007669"/>
    <property type="project" value="InterPro"/>
</dbReference>
<dbReference type="PROSITE" id="PS52004">
    <property type="entry name" value="KS3_2"/>
    <property type="match status" value="1"/>
</dbReference>
<dbReference type="InterPro" id="IPR032821">
    <property type="entry name" value="PKS_assoc"/>
</dbReference>
<dbReference type="GO" id="GO:0005737">
    <property type="term" value="C:cytoplasm"/>
    <property type="evidence" value="ECO:0007669"/>
    <property type="project" value="TreeGrafter"/>
</dbReference>
<dbReference type="SUPFAM" id="SSF53383">
    <property type="entry name" value="PLP-dependent transferases"/>
    <property type="match status" value="1"/>
</dbReference>
<feature type="region of interest" description="Disordered" evidence="13">
    <location>
        <begin position="1767"/>
        <end position="1797"/>
    </location>
</feature>
<comment type="caution">
    <text evidence="17">The sequence shown here is derived from an EMBL/GenBank/DDBJ whole genome shotgun (WGS) entry which is preliminary data.</text>
</comment>
<feature type="compositionally biased region" description="Polar residues" evidence="13">
    <location>
        <begin position="1905"/>
        <end position="1920"/>
    </location>
</feature>
<dbReference type="InterPro" id="IPR016039">
    <property type="entry name" value="Thiolase-like"/>
</dbReference>
<protein>
    <submittedName>
        <fullName evidence="17">Amino acid adenylation domain-containing protein</fullName>
    </submittedName>
</protein>
<dbReference type="InterPro" id="IPR042099">
    <property type="entry name" value="ANL_N_sf"/>
</dbReference>
<dbReference type="RefSeq" id="WP_142932890.1">
    <property type="nucleotide sequence ID" value="NZ_ML660167.1"/>
</dbReference>
<dbReference type="InterPro" id="IPR014030">
    <property type="entry name" value="Ketoacyl_synth_N"/>
</dbReference>
<dbReference type="Pfam" id="PF23024">
    <property type="entry name" value="AMP-dom_DIP2-like"/>
    <property type="match status" value="1"/>
</dbReference>
<dbReference type="InterPro" id="IPR020806">
    <property type="entry name" value="PKS_PP-bd"/>
</dbReference>
<dbReference type="InterPro" id="IPR015422">
    <property type="entry name" value="PyrdxlP-dep_Trfase_small"/>
</dbReference>
<dbReference type="SUPFAM" id="SSF52151">
    <property type="entry name" value="FabD/lysophospholipase-like"/>
    <property type="match status" value="1"/>
</dbReference>
<dbReference type="NCBIfam" id="NF003417">
    <property type="entry name" value="PRK04813.1"/>
    <property type="match status" value="3"/>
</dbReference>
<dbReference type="Gene3D" id="3.40.47.10">
    <property type="match status" value="1"/>
</dbReference>
<evidence type="ECO:0000256" key="14">
    <source>
        <dbReference type="SAM" id="Phobius"/>
    </source>
</evidence>
<dbReference type="InterPro" id="IPR010060">
    <property type="entry name" value="NRPS_synth"/>
</dbReference>